<keyword evidence="2" id="KW-1185">Reference proteome</keyword>
<proteinExistence type="predicted"/>
<accession>A0A4R0NCI2</accession>
<reference evidence="1 2" key="1">
    <citation type="submission" date="2019-02" db="EMBL/GenBank/DDBJ databases">
        <title>Pedobacter sp. RP-1-14 sp. nov., isolated from Arctic soil.</title>
        <authorList>
            <person name="Dahal R.H."/>
        </authorList>
    </citation>
    <scope>NUCLEOTIDE SEQUENCE [LARGE SCALE GENOMIC DNA]</scope>
    <source>
        <strain evidence="1 2">RP-1-14</strain>
    </source>
</reference>
<dbReference type="EMBL" id="SJSL01000008">
    <property type="protein sequence ID" value="TCC98041.1"/>
    <property type="molecule type" value="Genomic_DNA"/>
</dbReference>
<gene>
    <name evidence="1" type="ORF">EZ437_19545</name>
</gene>
<name>A0A4R0NCI2_9SPHI</name>
<organism evidence="1 2">
    <name type="scientific">Pedobacter psychroterrae</name>
    <dbReference type="NCBI Taxonomy" id="2530453"/>
    <lineage>
        <taxon>Bacteria</taxon>
        <taxon>Pseudomonadati</taxon>
        <taxon>Bacteroidota</taxon>
        <taxon>Sphingobacteriia</taxon>
        <taxon>Sphingobacteriales</taxon>
        <taxon>Sphingobacteriaceae</taxon>
        <taxon>Pedobacter</taxon>
    </lineage>
</organism>
<comment type="caution">
    <text evidence="1">The sequence shown here is derived from an EMBL/GenBank/DDBJ whole genome shotgun (WGS) entry which is preliminary data.</text>
</comment>
<dbReference type="Proteomes" id="UP000293347">
    <property type="component" value="Unassembled WGS sequence"/>
</dbReference>
<sequence length="167" mass="19290">MKTQTKQRRPRTQFVLVNAELQANNLEVEKAFDKITVVASELIRSFNQPKYRTTILINHTKDEQNVNLVREYINHFWNVTLSANKDGKLYIFIDIDQDGITRFGSGLTNTLLRNAFKITESVDNTPGIEYAMRVNYIPSAIHPFFYRRIVEGETDTVSIFTEEKAVA</sequence>
<evidence type="ECO:0000313" key="1">
    <source>
        <dbReference type="EMBL" id="TCC98041.1"/>
    </source>
</evidence>
<dbReference type="OrthoDB" id="768909at2"/>
<dbReference type="AlphaFoldDB" id="A0A4R0NCI2"/>
<protein>
    <submittedName>
        <fullName evidence="1">Uncharacterized protein</fullName>
    </submittedName>
</protein>
<evidence type="ECO:0000313" key="2">
    <source>
        <dbReference type="Proteomes" id="UP000293347"/>
    </source>
</evidence>
<dbReference type="RefSeq" id="WP_131597758.1">
    <property type="nucleotide sequence ID" value="NZ_SJSL01000008.1"/>
</dbReference>